<sequence>MKLSPATFIFLLGASSVSHAAPGDGTPGTPVNPAAMELLSQALFSRFSNFSSYFGPEISKVLGFCISDIDAEWNAAFNFSKNTDFLAGCLRTNKDAMQRLCTAAEAKFYGASLLQNAAGGSAQTKNFLKPNKNCNLSSWPSGCESGWACSAGQDKKVDLKESKEMPQRDLDCRPCCEGFFCPRGLTCMIPCPLGSYCPQAKLNSSTGVCDPYRYQLPPGQPNHTCGGADIWSDFTSGPELFCSAGSYCPSTTQKLACTKGHYCRAGSTAQTSCYQLATCEPQTANQNITAYGIMFFAGITLVLMIIYNCSGQVLHTREKRQAKSREAAARSARETFQAREKWKAAKEVAKKGASELQSQLSRTFSRKKSVAPDHPRGSGQPKPGSDAALPPCPPAPPDSKGKKNKENNLTKMMRDIEENPDNDDGFDIQIGDKNLKKHGAKAKQLHTRSQIFKYAYGQIEKEKALQEQNNNLTFSGVISMATDLEFISRRPIEVFFQDLTLTLRGKNKHLLRCVTGKLLPGHVSAVMGPSGAGKTTFLSALTGKATGCTITGSILINGNNEPMQSYKKIIGYVPQDDIVHGNLTVEENLWFSARCRLPDDLDKPEKVLVVERVIESLGLQAVRDSLVGTVEQRGISGDEPTSGLDSSSSLLLLRALRREALKDYTLFKMFDDLILLAKGGLTVYHGSVKKVEEYFAGIGINVPERVNPPDYFIDILEGIVKPPAGAAVKFNELPLRWMLHNGYAVPPDMLDSAGMASPAPGGSTPGASPAAKAVEEISFVGDLWQDVKFAVGQKADQILHNFTKSADLSERQTPSILQQYKYFLGRVGKQRLREARIQAVDYLILLLAGICLGTLAKVSDETFVQPDIYTQSLQFIAALRSFSLDKLHYWRESASGMSSLAYFLAKDTIDHFNTIVKPAVYLSMFYFFNNPRSTILDNYLVLLCLVYCVTGIAYILAIYFQPAPAQLWSVLLPVVLTLVANQEGDSFITKVADFCYTKWALEAFLLTNAERYSGVWLIQRCGALKQRGYDQKHYYPCLAYLVATGIVSRAFAFSV</sequence>
<feature type="transmembrane region" description="Helical" evidence="9">
    <location>
        <begin position="288"/>
        <end position="310"/>
    </location>
</feature>
<evidence type="ECO:0000256" key="4">
    <source>
        <dbReference type="ARBA" id="ARBA00022741"/>
    </source>
</evidence>
<dbReference type="InterPro" id="IPR027417">
    <property type="entry name" value="P-loop_NTPase"/>
</dbReference>
<evidence type="ECO:0000256" key="3">
    <source>
        <dbReference type="ARBA" id="ARBA00022692"/>
    </source>
</evidence>
<evidence type="ECO:0000256" key="8">
    <source>
        <dbReference type="SAM" id="MobiDB-lite"/>
    </source>
</evidence>
<name>A0AAW2SCE7_9LAMI</name>
<evidence type="ECO:0000256" key="5">
    <source>
        <dbReference type="ARBA" id="ARBA00022840"/>
    </source>
</evidence>
<keyword evidence="10" id="KW-0732">Signal</keyword>
<comment type="subcellular location">
    <subcellularLocation>
        <location evidence="1">Membrane</location>
        <topology evidence="1">Multi-pass membrane protein</topology>
    </subcellularLocation>
</comment>
<dbReference type="InterPro" id="IPR003593">
    <property type="entry name" value="AAA+_ATPase"/>
</dbReference>
<dbReference type="GO" id="GO:0140359">
    <property type="term" value="F:ABC-type transporter activity"/>
    <property type="evidence" value="ECO:0007669"/>
    <property type="project" value="InterPro"/>
</dbReference>
<reference evidence="12" key="1">
    <citation type="submission" date="2020-06" db="EMBL/GenBank/DDBJ databases">
        <authorList>
            <person name="Li T."/>
            <person name="Hu X."/>
            <person name="Zhang T."/>
            <person name="Song X."/>
            <person name="Zhang H."/>
            <person name="Dai N."/>
            <person name="Sheng W."/>
            <person name="Hou X."/>
            <person name="Wei L."/>
        </authorList>
    </citation>
    <scope>NUCLEOTIDE SEQUENCE</scope>
    <source>
        <strain evidence="12">KEN8</strain>
        <tissue evidence="12">Leaf</tissue>
    </source>
</reference>
<protein>
    <submittedName>
        <fullName evidence="12">ABC transporter G family member 28</fullName>
    </submittedName>
</protein>
<dbReference type="Pfam" id="PF00005">
    <property type="entry name" value="ABC_tran"/>
    <property type="match status" value="1"/>
</dbReference>
<evidence type="ECO:0000313" key="12">
    <source>
        <dbReference type="EMBL" id="KAL0390083.1"/>
    </source>
</evidence>
<evidence type="ECO:0000256" key="2">
    <source>
        <dbReference type="ARBA" id="ARBA00022448"/>
    </source>
</evidence>
<proteinExistence type="predicted"/>
<feature type="transmembrane region" description="Helical" evidence="9">
    <location>
        <begin position="1034"/>
        <end position="1052"/>
    </location>
</feature>
<keyword evidence="6 9" id="KW-1133">Transmembrane helix</keyword>
<dbReference type="GO" id="GO:0005524">
    <property type="term" value="F:ATP binding"/>
    <property type="evidence" value="ECO:0007669"/>
    <property type="project" value="UniProtKB-KW"/>
</dbReference>
<comment type="caution">
    <text evidence="12">The sequence shown here is derived from an EMBL/GenBank/DDBJ whole genome shotgun (WGS) entry which is preliminary data.</text>
</comment>
<feature type="domain" description="AAA+ ATPase" evidence="11">
    <location>
        <begin position="520"/>
        <end position="675"/>
    </location>
</feature>
<dbReference type="EMBL" id="JACGWM010000002">
    <property type="protein sequence ID" value="KAL0390083.1"/>
    <property type="molecule type" value="Genomic_DNA"/>
</dbReference>
<dbReference type="InterPro" id="IPR043926">
    <property type="entry name" value="ABCG_dom"/>
</dbReference>
<evidence type="ECO:0000256" key="1">
    <source>
        <dbReference type="ARBA" id="ARBA00004141"/>
    </source>
</evidence>
<dbReference type="SMART" id="SM00382">
    <property type="entry name" value="AAA"/>
    <property type="match status" value="1"/>
</dbReference>
<feature type="signal peptide" evidence="10">
    <location>
        <begin position="1"/>
        <end position="20"/>
    </location>
</feature>
<evidence type="ECO:0000256" key="10">
    <source>
        <dbReference type="SAM" id="SignalP"/>
    </source>
</evidence>
<dbReference type="Pfam" id="PF19055">
    <property type="entry name" value="ABC2_membrane_7"/>
    <property type="match status" value="1"/>
</dbReference>
<feature type="transmembrane region" description="Helical" evidence="9">
    <location>
        <begin position="839"/>
        <end position="856"/>
    </location>
</feature>
<evidence type="ECO:0000256" key="7">
    <source>
        <dbReference type="ARBA" id="ARBA00023136"/>
    </source>
</evidence>
<dbReference type="Gene3D" id="3.40.50.300">
    <property type="entry name" value="P-loop containing nucleotide triphosphate hydrolases"/>
    <property type="match status" value="1"/>
</dbReference>
<feature type="chain" id="PRO_5043520233" evidence="10">
    <location>
        <begin position="21"/>
        <end position="1055"/>
    </location>
</feature>
<keyword evidence="5" id="KW-0067">ATP-binding</keyword>
<feature type="region of interest" description="Disordered" evidence="8">
    <location>
        <begin position="349"/>
        <end position="406"/>
    </location>
</feature>
<evidence type="ECO:0000259" key="11">
    <source>
        <dbReference type="SMART" id="SM00382"/>
    </source>
</evidence>
<dbReference type="PANTHER" id="PTHR48041">
    <property type="entry name" value="ABC TRANSPORTER G FAMILY MEMBER 28"/>
    <property type="match status" value="1"/>
</dbReference>
<keyword evidence="2" id="KW-0813">Transport</keyword>
<dbReference type="GO" id="GO:0016887">
    <property type="term" value="F:ATP hydrolysis activity"/>
    <property type="evidence" value="ECO:0007669"/>
    <property type="project" value="InterPro"/>
</dbReference>
<keyword evidence="7 9" id="KW-0472">Membrane</keyword>
<accession>A0AAW2SCE7</accession>
<dbReference type="AlphaFoldDB" id="A0AAW2SCE7"/>
<dbReference type="InterPro" id="IPR050352">
    <property type="entry name" value="ABCG_transporters"/>
</dbReference>
<evidence type="ECO:0000256" key="6">
    <source>
        <dbReference type="ARBA" id="ARBA00022989"/>
    </source>
</evidence>
<reference evidence="12" key="2">
    <citation type="journal article" date="2024" name="Plant">
        <title>Genomic evolution and insights into agronomic trait innovations of Sesamum species.</title>
        <authorList>
            <person name="Miao H."/>
            <person name="Wang L."/>
            <person name="Qu L."/>
            <person name="Liu H."/>
            <person name="Sun Y."/>
            <person name="Le M."/>
            <person name="Wang Q."/>
            <person name="Wei S."/>
            <person name="Zheng Y."/>
            <person name="Lin W."/>
            <person name="Duan Y."/>
            <person name="Cao H."/>
            <person name="Xiong S."/>
            <person name="Wang X."/>
            <person name="Wei L."/>
            <person name="Li C."/>
            <person name="Ma Q."/>
            <person name="Ju M."/>
            <person name="Zhao R."/>
            <person name="Li G."/>
            <person name="Mu C."/>
            <person name="Tian Q."/>
            <person name="Mei H."/>
            <person name="Zhang T."/>
            <person name="Gao T."/>
            <person name="Zhang H."/>
        </authorList>
    </citation>
    <scope>NUCLEOTIDE SEQUENCE</scope>
    <source>
        <strain evidence="12">KEN8</strain>
    </source>
</reference>
<feature type="transmembrane region" description="Helical" evidence="9">
    <location>
        <begin position="940"/>
        <end position="959"/>
    </location>
</feature>
<dbReference type="SUPFAM" id="SSF52540">
    <property type="entry name" value="P-loop containing nucleoside triphosphate hydrolases"/>
    <property type="match status" value="1"/>
</dbReference>
<dbReference type="PANTHER" id="PTHR48041:SF124">
    <property type="entry name" value="ABC TRANSPORTER G FAMILY MEMBER 28-LIKE"/>
    <property type="match status" value="1"/>
</dbReference>
<organism evidence="12">
    <name type="scientific">Sesamum calycinum</name>
    <dbReference type="NCBI Taxonomy" id="2727403"/>
    <lineage>
        <taxon>Eukaryota</taxon>
        <taxon>Viridiplantae</taxon>
        <taxon>Streptophyta</taxon>
        <taxon>Embryophyta</taxon>
        <taxon>Tracheophyta</taxon>
        <taxon>Spermatophyta</taxon>
        <taxon>Magnoliopsida</taxon>
        <taxon>eudicotyledons</taxon>
        <taxon>Gunneridae</taxon>
        <taxon>Pentapetalae</taxon>
        <taxon>asterids</taxon>
        <taxon>lamiids</taxon>
        <taxon>Lamiales</taxon>
        <taxon>Pedaliaceae</taxon>
        <taxon>Sesamum</taxon>
    </lineage>
</organism>
<dbReference type="InterPro" id="IPR003439">
    <property type="entry name" value="ABC_transporter-like_ATP-bd"/>
</dbReference>
<keyword evidence="4" id="KW-0547">Nucleotide-binding</keyword>
<dbReference type="GO" id="GO:0016020">
    <property type="term" value="C:membrane"/>
    <property type="evidence" value="ECO:0007669"/>
    <property type="project" value="UniProtKB-SubCell"/>
</dbReference>
<keyword evidence="3 9" id="KW-0812">Transmembrane</keyword>
<evidence type="ECO:0000256" key="9">
    <source>
        <dbReference type="SAM" id="Phobius"/>
    </source>
</evidence>
<gene>
    <name evidence="12" type="ORF">Scaly_0365400</name>
</gene>